<gene>
    <name evidence="2" type="ORF">MIMGU_mgv1a014228mg</name>
</gene>
<dbReference type="EMBL" id="KI630880">
    <property type="protein sequence ID" value="EYU32040.1"/>
    <property type="molecule type" value="Genomic_DNA"/>
</dbReference>
<dbReference type="KEGG" id="egt:105964055"/>
<dbReference type="AlphaFoldDB" id="A0A022QZR0"/>
<protein>
    <submittedName>
        <fullName evidence="2">Uncharacterized protein</fullName>
    </submittedName>
</protein>
<evidence type="ECO:0000313" key="2">
    <source>
        <dbReference type="EMBL" id="EYU32040.1"/>
    </source>
</evidence>
<sequence>MALSTVIRGAVRAYFQREWNDQFMNSNELPPAAVPIMSEVYALLGTVFLTLPIASNVTGVTMLLGINPRSLYVALWNVTMIFFWFWATIGWAKSFFFFYGLSDTLFIIGILESSASIISHDSPFIPLMMYLASSLFVRYVTAYSQVMAQRIVHNGENRLAIHAIYLFTDFPFVCYHFATMGVEEGIRRRRGGVPEQL</sequence>
<keyword evidence="3" id="KW-1185">Reference proteome</keyword>
<feature type="transmembrane region" description="Helical" evidence="1">
    <location>
        <begin position="123"/>
        <end position="140"/>
    </location>
</feature>
<evidence type="ECO:0000256" key="1">
    <source>
        <dbReference type="SAM" id="Phobius"/>
    </source>
</evidence>
<feature type="transmembrane region" description="Helical" evidence="1">
    <location>
        <begin position="71"/>
        <end position="89"/>
    </location>
</feature>
<feature type="transmembrane region" description="Helical" evidence="1">
    <location>
        <begin position="95"/>
        <end position="111"/>
    </location>
</feature>
<feature type="transmembrane region" description="Helical" evidence="1">
    <location>
        <begin position="40"/>
        <end position="64"/>
    </location>
</feature>
<evidence type="ECO:0000313" key="3">
    <source>
        <dbReference type="Proteomes" id="UP000030748"/>
    </source>
</evidence>
<keyword evidence="1" id="KW-1133">Transmembrane helix</keyword>
<proteinExistence type="predicted"/>
<name>A0A022QZR0_ERYGU</name>
<reference evidence="2 3" key="1">
    <citation type="journal article" date="2013" name="Proc. Natl. Acad. Sci. U.S.A.">
        <title>Fine-scale variation in meiotic recombination in Mimulus inferred from population shotgun sequencing.</title>
        <authorList>
            <person name="Hellsten U."/>
            <person name="Wright K.M."/>
            <person name="Jenkins J."/>
            <person name="Shu S."/>
            <person name="Yuan Y."/>
            <person name="Wessler S.R."/>
            <person name="Schmutz J."/>
            <person name="Willis J.H."/>
            <person name="Rokhsar D.S."/>
        </authorList>
    </citation>
    <scope>NUCLEOTIDE SEQUENCE [LARGE SCALE GENOMIC DNA]</scope>
    <source>
        <strain evidence="3">cv. DUN x IM62</strain>
    </source>
</reference>
<dbReference type="Proteomes" id="UP000030748">
    <property type="component" value="Unassembled WGS sequence"/>
</dbReference>
<accession>A0A022QZR0</accession>
<keyword evidence="1" id="KW-0472">Membrane</keyword>
<organism evidence="2 3">
    <name type="scientific">Erythranthe guttata</name>
    <name type="common">Yellow monkey flower</name>
    <name type="synonym">Mimulus guttatus</name>
    <dbReference type="NCBI Taxonomy" id="4155"/>
    <lineage>
        <taxon>Eukaryota</taxon>
        <taxon>Viridiplantae</taxon>
        <taxon>Streptophyta</taxon>
        <taxon>Embryophyta</taxon>
        <taxon>Tracheophyta</taxon>
        <taxon>Spermatophyta</taxon>
        <taxon>Magnoliopsida</taxon>
        <taxon>eudicotyledons</taxon>
        <taxon>Gunneridae</taxon>
        <taxon>Pentapetalae</taxon>
        <taxon>asterids</taxon>
        <taxon>lamiids</taxon>
        <taxon>Lamiales</taxon>
        <taxon>Phrymaceae</taxon>
        <taxon>Erythranthe</taxon>
    </lineage>
</organism>
<keyword evidence="1" id="KW-0812">Transmembrane</keyword>